<reference evidence="2 3" key="1">
    <citation type="submission" date="2017-11" db="EMBL/GenBank/DDBJ databases">
        <title>Genomic Encyclopedia of Archaeal and Bacterial Type Strains, Phase II (KMG-II): From Individual Species to Whole Genera.</title>
        <authorList>
            <person name="Goeker M."/>
        </authorList>
    </citation>
    <scope>NUCLEOTIDE SEQUENCE [LARGE SCALE GENOMIC DNA]</scope>
    <source>
        <strain evidence="2 3">DSM 27763</strain>
    </source>
</reference>
<evidence type="ECO:0000313" key="2">
    <source>
        <dbReference type="EMBL" id="PJJ48192.1"/>
    </source>
</evidence>
<feature type="region of interest" description="Disordered" evidence="1">
    <location>
        <begin position="1"/>
        <end position="28"/>
    </location>
</feature>
<dbReference type="Proteomes" id="UP000230842">
    <property type="component" value="Unassembled WGS sequence"/>
</dbReference>
<feature type="region of interest" description="Disordered" evidence="1">
    <location>
        <begin position="95"/>
        <end position="114"/>
    </location>
</feature>
<evidence type="ECO:0000313" key="3">
    <source>
        <dbReference type="Proteomes" id="UP000230842"/>
    </source>
</evidence>
<proteinExistence type="predicted"/>
<accession>A0A0B2BVD1</accession>
<sequence length="114" mass="11716">MGVFRGKGAQEREQVRASGAPRDPGHQAITDLGAFASSIAGDGATGSGWRLATDANDTTDATDASTTNAASTSAADGAPTDEGGADEITDELRSWLRERRRSGDRSGDPAPPRD</sequence>
<evidence type="ECO:0000256" key="1">
    <source>
        <dbReference type="SAM" id="MobiDB-lite"/>
    </source>
</evidence>
<dbReference type="EMBL" id="PGEZ01000004">
    <property type="protein sequence ID" value="PJJ48192.1"/>
    <property type="molecule type" value="Genomic_DNA"/>
</dbReference>
<keyword evidence="3" id="KW-1185">Reference proteome</keyword>
<feature type="compositionally biased region" description="Low complexity" evidence="1">
    <location>
        <begin position="52"/>
        <end position="76"/>
    </location>
</feature>
<gene>
    <name evidence="2" type="ORF">CLV56_4068</name>
</gene>
<dbReference type="RefSeq" id="WP_039339440.1">
    <property type="nucleotide sequence ID" value="NZ_PGEZ01000004.1"/>
</dbReference>
<protein>
    <submittedName>
        <fullName evidence="2">Uncharacterized protein</fullName>
    </submittedName>
</protein>
<dbReference type="AlphaFoldDB" id="A0A0B2BVD1"/>
<organism evidence="2 3">
    <name type="scientific">Mumia flava</name>
    <dbReference type="NCBI Taxonomy" id="1348852"/>
    <lineage>
        <taxon>Bacteria</taxon>
        <taxon>Bacillati</taxon>
        <taxon>Actinomycetota</taxon>
        <taxon>Actinomycetes</taxon>
        <taxon>Propionibacteriales</taxon>
        <taxon>Nocardioidaceae</taxon>
        <taxon>Mumia</taxon>
    </lineage>
</organism>
<feature type="region of interest" description="Disordered" evidence="1">
    <location>
        <begin position="40"/>
        <end position="88"/>
    </location>
</feature>
<comment type="caution">
    <text evidence="2">The sequence shown here is derived from an EMBL/GenBank/DDBJ whole genome shotgun (WGS) entry which is preliminary data.</text>
</comment>
<name>A0A0B2BVD1_9ACTN</name>